<feature type="transmembrane region" description="Helical" evidence="12">
    <location>
        <begin position="43"/>
        <end position="67"/>
    </location>
</feature>
<evidence type="ECO:0000256" key="12">
    <source>
        <dbReference type="SAM" id="Phobius"/>
    </source>
</evidence>
<keyword evidence="7 12" id="KW-0812">Transmembrane</keyword>
<accession>A0A7X0HSE7</accession>
<evidence type="ECO:0000256" key="9">
    <source>
        <dbReference type="ARBA" id="ARBA00022989"/>
    </source>
</evidence>
<evidence type="ECO:0000313" key="14">
    <source>
        <dbReference type="EMBL" id="MBB6446025.1"/>
    </source>
</evidence>
<evidence type="ECO:0000256" key="1">
    <source>
        <dbReference type="ARBA" id="ARBA00004651"/>
    </source>
</evidence>
<evidence type="ECO:0000313" key="15">
    <source>
        <dbReference type="Proteomes" id="UP000531594"/>
    </source>
</evidence>
<dbReference type="PANTHER" id="PTHR30561:SF9">
    <property type="entry name" value="4-AMINO-4-DEOXY-L-ARABINOSE-PHOSPHOUNDECAPRENOL FLIPPASE SUBUNIT ARNF-RELATED"/>
    <property type="match status" value="1"/>
</dbReference>
<protein>
    <submittedName>
        <fullName evidence="14">Drug/metabolite transporter (DMT)-like permease</fullName>
    </submittedName>
</protein>
<evidence type="ECO:0000256" key="2">
    <source>
        <dbReference type="ARBA" id="ARBA00007362"/>
    </source>
</evidence>
<feature type="transmembrane region" description="Helical" evidence="12">
    <location>
        <begin position="7"/>
        <end position="23"/>
    </location>
</feature>
<keyword evidence="6" id="KW-0441">Lipid A biosynthesis</keyword>
<organism evidence="14 15">
    <name type="scientific">Bacillus benzoevorans</name>
    <dbReference type="NCBI Taxonomy" id="1456"/>
    <lineage>
        <taxon>Bacteria</taxon>
        <taxon>Bacillati</taxon>
        <taxon>Bacillota</taxon>
        <taxon>Bacilli</taxon>
        <taxon>Bacillales</taxon>
        <taxon>Bacillaceae</taxon>
        <taxon>Bacillus</taxon>
    </lineage>
</organism>
<evidence type="ECO:0000259" key="13">
    <source>
        <dbReference type="Pfam" id="PF00892"/>
    </source>
</evidence>
<gene>
    <name evidence="14" type="ORF">HNR53_002675</name>
</gene>
<evidence type="ECO:0000256" key="4">
    <source>
        <dbReference type="ARBA" id="ARBA00022516"/>
    </source>
</evidence>
<comment type="caution">
    <text evidence="14">The sequence shown here is derived from an EMBL/GenBank/DDBJ whole genome shotgun (WGS) entry which is preliminary data.</text>
</comment>
<dbReference type="EMBL" id="JACHGK010000009">
    <property type="protein sequence ID" value="MBB6446025.1"/>
    <property type="molecule type" value="Genomic_DNA"/>
</dbReference>
<dbReference type="GO" id="GO:0022857">
    <property type="term" value="F:transmembrane transporter activity"/>
    <property type="evidence" value="ECO:0007669"/>
    <property type="project" value="InterPro"/>
</dbReference>
<keyword evidence="3" id="KW-1003">Cell membrane</keyword>
<dbReference type="AlphaFoldDB" id="A0A7X0HSE7"/>
<keyword evidence="4" id="KW-0444">Lipid biosynthesis</keyword>
<keyword evidence="10" id="KW-0443">Lipid metabolism</keyword>
<dbReference type="InterPro" id="IPR037185">
    <property type="entry name" value="EmrE-like"/>
</dbReference>
<dbReference type="SUPFAM" id="SSF103481">
    <property type="entry name" value="Multidrug resistance efflux transporter EmrE"/>
    <property type="match status" value="1"/>
</dbReference>
<proteinExistence type="inferred from homology"/>
<evidence type="ECO:0000256" key="10">
    <source>
        <dbReference type="ARBA" id="ARBA00023098"/>
    </source>
</evidence>
<dbReference type="Gene3D" id="1.10.3730.20">
    <property type="match status" value="1"/>
</dbReference>
<dbReference type="RefSeq" id="WP_184526653.1">
    <property type="nucleotide sequence ID" value="NZ_JACHGK010000009.1"/>
</dbReference>
<keyword evidence="15" id="KW-1185">Reference proteome</keyword>
<dbReference type="InterPro" id="IPR000620">
    <property type="entry name" value="EamA_dom"/>
</dbReference>
<dbReference type="GO" id="GO:0009103">
    <property type="term" value="P:lipopolysaccharide biosynthetic process"/>
    <property type="evidence" value="ECO:0007669"/>
    <property type="project" value="UniProtKB-KW"/>
</dbReference>
<comment type="subcellular location">
    <subcellularLocation>
        <location evidence="1">Cell membrane</location>
        <topology evidence="1">Multi-pass membrane protein</topology>
    </subcellularLocation>
</comment>
<evidence type="ECO:0000256" key="7">
    <source>
        <dbReference type="ARBA" id="ARBA00022692"/>
    </source>
</evidence>
<feature type="transmembrane region" description="Helical" evidence="12">
    <location>
        <begin position="74"/>
        <end position="94"/>
    </location>
</feature>
<evidence type="ECO:0000256" key="3">
    <source>
        <dbReference type="ARBA" id="ARBA00022475"/>
    </source>
</evidence>
<evidence type="ECO:0000256" key="8">
    <source>
        <dbReference type="ARBA" id="ARBA00022985"/>
    </source>
</evidence>
<keyword evidence="8" id="KW-0448">Lipopolysaccharide biosynthesis</keyword>
<feature type="transmembrane region" description="Helical" evidence="12">
    <location>
        <begin position="100"/>
        <end position="118"/>
    </location>
</feature>
<dbReference type="InterPro" id="IPR000390">
    <property type="entry name" value="Small_drug/metabolite_transptr"/>
</dbReference>
<dbReference type="GO" id="GO:0005886">
    <property type="term" value="C:plasma membrane"/>
    <property type="evidence" value="ECO:0007669"/>
    <property type="project" value="UniProtKB-SubCell"/>
</dbReference>
<keyword evidence="5" id="KW-0997">Cell inner membrane</keyword>
<keyword evidence="9 12" id="KW-1133">Transmembrane helix</keyword>
<dbReference type="Pfam" id="PF00892">
    <property type="entry name" value="EamA"/>
    <property type="match status" value="1"/>
</dbReference>
<dbReference type="Proteomes" id="UP000531594">
    <property type="component" value="Unassembled WGS sequence"/>
</dbReference>
<evidence type="ECO:0000256" key="11">
    <source>
        <dbReference type="ARBA" id="ARBA00023136"/>
    </source>
</evidence>
<dbReference type="PANTHER" id="PTHR30561">
    <property type="entry name" value="SMR FAMILY PROTON-DEPENDENT DRUG EFFLUX TRANSPORTER SUGE"/>
    <property type="match status" value="1"/>
</dbReference>
<reference evidence="14 15" key="1">
    <citation type="submission" date="2020-08" db="EMBL/GenBank/DDBJ databases">
        <title>Genomic Encyclopedia of Type Strains, Phase IV (KMG-IV): sequencing the most valuable type-strain genomes for metagenomic binning, comparative biology and taxonomic classification.</title>
        <authorList>
            <person name="Goeker M."/>
        </authorList>
    </citation>
    <scope>NUCLEOTIDE SEQUENCE [LARGE SCALE GENOMIC DNA]</scope>
    <source>
        <strain evidence="14 15">DSM 5391</strain>
    </source>
</reference>
<keyword evidence="11 12" id="KW-0472">Membrane</keyword>
<evidence type="ECO:0000256" key="6">
    <source>
        <dbReference type="ARBA" id="ARBA00022556"/>
    </source>
</evidence>
<name>A0A7X0HSE7_9BACI</name>
<evidence type="ECO:0000256" key="5">
    <source>
        <dbReference type="ARBA" id="ARBA00022519"/>
    </source>
</evidence>
<sequence>MNIKDILLILANTLMLVVGQFLWKSGVDNKQQEFSSLLGIVKLVFSPPILGGLVLYAFATVLWLYILSRVSLSLAYPLQSLAYIITVFASYFIFKEPITAYKIAGCLLILAGISLISLTTKA</sequence>
<comment type="similarity">
    <text evidence="2">Belongs to the EamA transporter family.</text>
</comment>
<feature type="domain" description="EamA" evidence="13">
    <location>
        <begin position="47"/>
        <end position="117"/>
    </location>
</feature>